<dbReference type="InterPro" id="IPR050416">
    <property type="entry name" value="FAD-linked_Oxidoreductase"/>
</dbReference>
<dbReference type="EMBL" id="CP013200">
    <property type="protein sequence ID" value="ALO65627.1"/>
    <property type="molecule type" value="Genomic_DNA"/>
</dbReference>
<dbReference type="PROSITE" id="PS00862">
    <property type="entry name" value="OX2_COVAL_FAD"/>
    <property type="match status" value="1"/>
</dbReference>
<comment type="similarity">
    <text evidence="2">Belongs to the oxygen-dependent FAD-linked oxidoreductase family.</text>
</comment>
<dbReference type="Gene3D" id="3.30.465.10">
    <property type="match status" value="1"/>
</dbReference>
<protein>
    <recommendedName>
        <fullName evidence="6">FAD-binding PCMH-type domain-containing protein</fullName>
    </recommendedName>
</protein>
<reference evidence="7 8" key="2">
    <citation type="journal article" date="2016" name="J. Biotechnol.">
        <title>Complete genome sequence of Arthrobacter alpinus ERGS4:06, a yellow pigmented bacterium tolerant to cold and radiations isolated from Sikkim Himalaya.</title>
        <authorList>
            <person name="Kumar R."/>
            <person name="Singh D."/>
            <person name="Swarnkar M.K."/>
            <person name="Singh A.K."/>
            <person name="Kumar S."/>
        </authorList>
    </citation>
    <scope>NUCLEOTIDE SEQUENCE [LARGE SCALE GENOMIC DNA]</scope>
    <source>
        <strain evidence="7 8">ERGS4:06</strain>
    </source>
</reference>
<dbReference type="SUPFAM" id="SSF56176">
    <property type="entry name" value="FAD-binding/transporter-associated domain-like"/>
    <property type="match status" value="1"/>
</dbReference>
<proteinExistence type="inferred from homology"/>
<dbReference type="PROSITE" id="PS51387">
    <property type="entry name" value="FAD_PCMH"/>
    <property type="match status" value="1"/>
</dbReference>
<dbReference type="RefSeq" id="WP_062286240.1">
    <property type="nucleotide sequence ID" value="NZ_CP013200.1"/>
</dbReference>
<dbReference type="InterPro" id="IPR016167">
    <property type="entry name" value="FAD-bd_PCMH_sub1"/>
</dbReference>
<dbReference type="InterPro" id="IPR016166">
    <property type="entry name" value="FAD-bd_PCMH"/>
</dbReference>
<reference evidence="8" key="1">
    <citation type="submission" date="2015-11" db="EMBL/GenBank/DDBJ databases">
        <authorList>
            <person name="Kumar R."/>
            <person name="Singh D."/>
            <person name="Swarnkar M.K."/>
            <person name="Singh A.K."/>
            <person name="Kumar S."/>
        </authorList>
    </citation>
    <scope>NUCLEOTIDE SEQUENCE [LARGE SCALE GENOMIC DNA]</scope>
    <source>
        <strain evidence="8">ERGS4:06</strain>
    </source>
</reference>
<evidence type="ECO:0000256" key="2">
    <source>
        <dbReference type="ARBA" id="ARBA00005466"/>
    </source>
</evidence>
<dbReference type="InterPro" id="IPR016169">
    <property type="entry name" value="FAD-bd_PCMH_sub2"/>
</dbReference>
<gene>
    <name evidence="7" type="ORF">AS189_02895</name>
</gene>
<organism evidence="7 8">
    <name type="scientific">Arthrobacter alpinus</name>
    <dbReference type="NCBI Taxonomy" id="656366"/>
    <lineage>
        <taxon>Bacteria</taxon>
        <taxon>Bacillati</taxon>
        <taxon>Actinomycetota</taxon>
        <taxon>Actinomycetes</taxon>
        <taxon>Micrococcales</taxon>
        <taxon>Micrococcaceae</taxon>
        <taxon>Arthrobacter</taxon>
    </lineage>
</organism>
<accession>A0A0S2LWT3</accession>
<dbReference type="Pfam" id="PF01565">
    <property type="entry name" value="FAD_binding_4"/>
    <property type="match status" value="1"/>
</dbReference>
<keyword evidence="3" id="KW-0285">Flavoprotein</keyword>
<dbReference type="AlphaFoldDB" id="A0A0S2LWT3"/>
<name>A0A0S2LWT3_9MICC</name>
<comment type="cofactor">
    <cofactor evidence="1">
        <name>FAD</name>
        <dbReference type="ChEBI" id="CHEBI:57692"/>
    </cofactor>
</comment>
<dbReference type="Proteomes" id="UP000059574">
    <property type="component" value="Chromosome"/>
</dbReference>
<keyword evidence="5" id="KW-0560">Oxidoreductase</keyword>
<evidence type="ECO:0000256" key="1">
    <source>
        <dbReference type="ARBA" id="ARBA00001974"/>
    </source>
</evidence>
<dbReference type="PANTHER" id="PTHR42973">
    <property type="entry name" value="BINDING OXIDOREDUCTASE, PUTATIVE (AFU_ORTHOLOGUE AFUA_1G17690)-RELATED"/>
    <property type="match status" value="1"/>
</dbReference>
<keyword evidence="4" id="KW-0274">FAD</keyword>
<evidence type="ECO:0000256" key="4">
    <source>
        <dbReference type="ARBA" id="ARBA00022827"/>
    </source>
</evidence>
<sequence>MESPQTPEPATVHNIVFGALRRNLAGALHEPGVPAYDELATPWNLAVQASPAAVVEAANPGDVAEVVKFAAANGLLVAVQATGHGIASEMDGALLIHTRALDTFVLDVDKRTARIGAGVTWKTILSACEGVGLTGLSCSAPGVSVAGYTSGGGIGPMARTFGAASDRVRSFEVVTGDGELHQVSAQSDPELFWGLRGGKGSLGIITGMEFELLELPFIYAGALFFDAFHVENVLRTWAQWCPTLPGAATTSVAMMQLPPLPGVPEPLAGKFTIAVRYVYIGTADDGATWLAPMRSAGSLLMDAVGPMPSSMIGMVHSDPEDPLPAAEGHTLLADFPVAAATSLLEAAGPDSSSPQLMVEIRQFGGALAQEPAVPSALCHRDAPFGLCTVGVGPPPVLPAFRAHAGDLMTNMSPWAYGGTLPNFSAGSGAAGFAGNYTPAVLGKLTALAEYFDPSNVFRLGQVPER</sequence>
<dbReference type="PANTHER" id="PTHR42973:SF39">
    <property type="entry name" value="FAD-BINDING PCMH-TYPE DOMAIN-CONTAINING PROTEIN"/>
    <property type="match status" value="1"/>
</dbReference>
<evidence type="ECO:0000313" key="8">
    <source>
        <dbReference type="Proteomes" id="UP000059574"/>
    </source>
</evidence>
<evidence type="ECO:0000256" key="3">
    <source>
        <dbReference type="ARBA" id="ARBA00022630"/>
    </source>
</evidence>
<dbReference type="OrthoDB" id="9775082at2"/>
<evidence type="ECO:0000313" key="7">
    <source>
        <dbReference type="EMBL" id="ALO65627.1"/>
    </source>
</evidence>
<dbReference type="InterPro" id="IPR036318">
    <property type="entry name" value="FAD-bd_PCMH-like_sf"/>
</dbReference>
<dbReference type="InterPro" id="IPR006093">
    <property type="entry name" value="Oxy_OxRdtase_FAD_BS"/>
</dbReference>
<dbReference type="GO" id="GO:0071949">
    <property type="term" value="F:FAD binding"/>
    <property type="evidence" value="ECO:0007669"/>
    <property type="project" value="InterPro"/>
</dbReference>
<evidence type="ECO:0000259" key="6">
    <source>
        <dbReference type="PROSITE" id="PS51387"/>
    </source>
</evidence>
<dbReference type="GO" id="GO:0016491">
    <property type="term" value="F:oxidoreductase activity"/>
    <property type="evidence" value="ECO:0007669"/>
    <property type="project" value="UniProtKB-KW"/>
</dbReference>
<dbReference type="Gene3D" id="3.40.462.20">
    <property type="match status" value="1"/>
</dbReference>
<dbReference type="InterPro" id="IPR006094">
    <property type="entry name" value="Oxid_FAD_bind_N"/>
</dbReference>
<dbReference type="Gene3D" id="3.30.43.10">
    <property type="entry name" value="Uridine Diphospho-n-acetylenolpyruvylglucosamine Reductase, domain 2"/>
    <property type="match status" value="1"/>
</dbReference>
<feature type="domain" description="FAD-binding PCMH-type" evidence="6">
    <location>
        <begin position="47"/>
        <end position="215"/>
    </location>
</feature>
<evidence type="ECO:0000256" key="5">
    <source>
        <dbReference type="ARBA" id="ARBA00023002"/>
    </source>
</evidence>